<feature type="binding site" evidence="2">
    <location>
        <position position="70"/>
    </location>
    <ligand>
        <name>substrate</name>
    </ligand>
</feature>
<comment type="cofactor">
    <cofactor evidence="2">
        <name>Mg(2+)</name>
        <dbReference type="ChEBI" id="CHEBI:18420"/>
    </cofactor>
    <text evidence="2">Binds 2 magnesium ions per subunit.</text>
</comment>
<dbReference type="PANTHER" id="PTHR10291">
    <property type="entry name" value="DEHYDRODOLICHYL DIPHOSPHATE SYNTHASE FAMILY MEMBER"/>
    <property type="match status" value="1"/>
</dbReference>
<comment type="caution">
    <text evidence="3">The sequence shown here is derived from an EMBL/GenBank/DDBJ whole genome shotgun (WGS) entry which is preliminary data.</text>
</comment>
<feature type="binding site" evidence="2">
    <location>
        <begin position="22"/>
        <end position="25"/>
    </location>
    <ligand>
        <name>substrate</name>
    </ligand>
</feature>
<feature type="binding site" evidence="2">
    <location>
        <position position="26"/>
    </location>
    <ligand>
        <name>substrate</name>
    </ligand>
</feature>
<comment type="similarity">
    <text evidence="2">Belongs to the UPP synthase family.</text>
</comment>
<dbReference type="GO" id="GO:0030145">
    <property type="term" value="F:manganese ion binding"/>
    <property type="evidence" value="ECO:0007669"/>
    <property type="project" value="TreeGrafter"/>
</dbReference>
<name>A0A0P6Y8C3_9CHLR</name>
<organism evidence="3 4">
    <name type="scientific">Levilinea saccharolytica</name>
    <dbReference type="NCBI Taxonomy" id="229921"/>
    <lineage>
        <taxon>Bacteria</taxon>
        <taxon>Bacillati</taxon>
        <taxon>Chloroflexota</taxon>
        <taxon>Anaerolineae</taxon>
        <taxon>Anaerolineales</taxon>
        <taxon>Anaerolineaceae</taxon>
        <taxon>Levilinea</taxon>
    </lineage>
</organism>
<evidence type="ECO:0000256" key="1">
    <source>
        <dbReference type="ARBA" id="ARBA00022679"/>
    </source>
</evidence>
<feature type="binding site" evidence="2">
    <location>
        <position position="21"/>
    </location>
    <ligand>
        <name>Mg(2+)</name>
        <dbReference type="ChEBI" id="CHEBI:18420"/>
    </ligand>
</feature>
<comment type="function">
    <text evidence="2">Catalyzes the condensation of isopentenyl diphosphate (IPP) with allylic pyrophosphates generating different type of terpenoids.</text>
</comment>
<feature type="active site" description="Proton acceptor" evidence="2">
    <location>
        <position position="69"/>
    </location>
</feature>
<dbReference type="EC" id="2.5.1.-" evidence="2"/>
<feature type="binding site" evidence="2">
    <location>
        <position position="38"/>
    </location>
    <ligand>
        <name>substrate</name>
    </ligand>
</feature>
<protein>
    <recommendedName>
        <fullName evidence="2">Isoprenyl transferase</fullName>
        <ecNumber evidence="2">2.5.1.-</ecNumber>
    </recommendedName>
</protein>
<feature type="binding site" evidence="2">
    <location>
        <position position="185"/>
    </location>
    <ligand>
        <name>substrate</name>
    </ligand>
</feature>
<feature type="binding site" evidence="2">
    <location>
        <begin position="66"/>
        <end position="68"/>
    </location>
    <ligand>
        <name>substrate</name>
    </ligand>
</feature>
<keyword evidence="1 2" id="KW-0808">Transferase</keyword>
<dbReference type="NCBIfam" id="TIGR00055">
    <property type="entry name" value="uppS"/>
    <property type="match status" value="1"/>
</dbReference>
<dbReference type="GO" id="GO:0000287">
    <property type="term" value="F:magnesium ion binding"/>
    <property type="evidence" value="ECO:0007669"/>
    <property type="project" value="UniProtKB-UniRule"/>
</dbReference>
<dbReference type="RefSeq" id="WP_062416769.1">
    <property type="nucleotide sequence ID" value="NZ_DF967974.1"/>
</dbReference>
<dbReference type="InterPro" id="IPR036424">
    <property type="entry name" value="UPP_synth-like_sf"/>
</dbReference>
<feature type="binding site" evidence="2">
    <location>
        <position position="204"/>
    </location>
    <ligand>
        <name>Mg(2+)</name>
        <dbReference type="ChEBI" id="CHEBI:18420"/>
    </ligand>
</feature>
<evidence type="ECO:0000313" key="4">
    <source>
        <dbReference type="Proteomes" id="UP000050501"/>
    </source>
</evidence>
<dbReference type="FunFam" id="3.40.1180.10:FF:000001">
    <property type="entry name" value="(2E,6E)-farnesyl-diphosphate-specific ditrans,polycis-undecaprenyl-diphosphate synthase"/>
    <property type="match status" value="1"/>
</dbReference>
<dbReference type="GO" id="GO:0005829">
    <property type="term" value="C:cytosol"/>
    <property type="evidence" value="ECO:0007669"/>
    <property type="project" value="TreeGrafter"/>
</dbReference>
<dbReference type="SUPFAM" id="SSF64005">
    <property type="entry name" value="Undecaprenyl diphosphate synthase"/>
    <property type="match status" value="1"/>
</dbReference>
<evidence type="ECO:0000256" key="2">
    <source>
        <dbReference type="HAMAP-Rule" id="MF_01139"/>
    </source>
</evidence>
<reference evidence="3 4" key="1">
    <citation type="submission" date="2015-07" db="EMBL/GenBank/DDBJ databases">
        <title>Genome sequence of Levilinea saccharolytica DSM 16555.</title>
        <authorList>
            <person name="Hemp J."/>
            <person name="Ward L.M."/>
            <person name="Pace L.A."/>
            <person name="Fischer W.W."/>
        </authorList>
    </citation>
    <scope>NUCLEOTIDE SEQUENCE [LARGE SCALE GENOMIC DNA]</scope>
    <source>
        <strain evidence="3 4">KIBI-1</strain>
    </source>
</reference>
<keyword evidence="4" id="KW-1185">Reference proteome</keyword>
<keyword evidence="2" id="KW-0460">Magnesium</keyword>
<accession>A0A0P6Y8C3</accession>
<dbReference type="Proteomes" id="UP000050501">
    <property type="component" value="Unassembled WGS sequence"/>
</dbReference>
<keyword evidence="2" id="KW-0479">Metal-binding</keyword>
<dbReference type="PANTHER" id="PTHR10291:SF0">
    <property type="entry name" value="DEHYDRODOLICHYL DIPHOSPHATE SYNTHASE 2"/>
    <property type="match status" value="1"/>
</dbReference>
<dbReference type="Pfam" id="PF01255">
    <property type="entry name" value="Prenyltransf"/>
    <property type="match status" value="1"/>
</dbReference>
<feature type="binding site" evidence="2">
    <location>
        <begin position="191"/>
        <end position="193"/>
    </location>
    <ligand>
        <name>substrate</name>
    </ligand>
</feature>
<dbReference type="STRING" id="229921.ADN01_15195"/>
<dbReference type="InterPro" id="IPR018520">
    <property type="entry name" value="UPP_synth-like_CS"/>
</dbReference>
<proteinExistence type="inferred from homology"/>
<sequence length="252" mass="28585">MSEEAPHLELKIPNHIAVIMDGNGRWAAARGMPRMVGHRAGTENLRRIITACVEFGVKYLTIYAFSTENWGRPQEEVDGLMNILAQVIEQELAELHQEGVQLRHIGRLERLEPSLRQKVEAAVEMTRDNQRLVLSVAWNYGGRDEIVCAIRDMIRAGVPAEAVTEETVSQHLFTAGIPDPDLIIRTSGEMRISNFLIWQAAYSEWYVTPTLWPDFDKEALRSALEDYSKRDRRFGRLSKCFEDNAAHAGKPA</sequence>
<dbReference type="OrthoDB" id="4191603at2"/>
<feature type="binding site" evidence="2">
    <location>
        <position position="34"/>
    </location>
    <ligand>
        <name>substrate</name>
    </ligand>
</feature>
<dbReference type="EMBL" id="LGCM01000058">
    <property type="protein sequence ID" value="KPL77927.1"/>
    <property type="molecule type" value="Genomic_DNA"/>
</dbReference>
<feature type="binding site" evidence="2">
    <location>
        <position position="72"/>
    </location>
    <ligand>
        <name>substrate</name>
    </ligand>
</feature>
<dbReference type="HAMAP" id="MF_01139">
    <property type="entry name" value="ISPT"/>
    <property type="match status" value="1"/>
</dbReference>
<evidence type="ECO:0000313" key="3">
    <source>
        <dbReference type="EMBL" id="KPL77927.1"/>
    </source>
</evidence>
<dbReference type="CDD" id="cd00475">
    <property type="entry name" value="Cis_IPPS"/>
    <property type="match status" value="1"/>
</dbReference>
<dbReference type="GO" id="GO:0016094">
    <property type="term" value="P:polyprenol biosynthetic process"/>
    <property type="evidence" value="ECO:0007669"/>
    <property type="project" value="TreeGrafter"/>
</dbReference>
<dbReference type="NCBIfam" id="NF011405">
    <property type="entry name" value="PRK14830.1"/>
    <property type="match status" value="1"/>
</dbReference>
<dbReference type="AlphaFoldDB" id="A0A0P6Y8C3"/>
<feature type="active site" evidence="2">
    <location>
        <position position="21"/>
    </location>
</feature>
<dbReference type="GO" id="GO:0008834">
    <property type="term" value="F:ditrans,polycis-undecaprenyl-diphosphate synthase [(2E,6E)-farnesyl-diphosphate specific] activity"/>
    <property type="evidence" value="ECO:0007669"/>
    <property type="project" value="TreeGrafter"/>
</dbReference>
<dbReference type="Gene3D" id="3.40.1180.10">
    <property type="entry name" value="Decaprenyl diphosphate synthase-like"/>
    <property type="match status" value="1"/>
</dbReference>
<comment type="subunit">
    <text evidence="2">Homodimer.</text>
</comment>
<dbReference type="PROSITE" id="PS01066">
    <property type="entry name" value="UPP_SYNTHASE"/>
    <property type="match status" value="1"/>
</dbReference>
<dbReference type="PATRIC" id="fig|229921.5.peg.1215"/>
<gene>
    <name evidence="3" type="ORF">ADN01_15195</name>
</gene>
<dbReference type="InterPro" id="IPR001441">
    <property type="entry name" value="UPP_synth-like"/>
</dbReference>